<dbReference type="AlphaFoldDB" id="A0A815NHR0"/>
<dbReference type="Proteomes" id="UP000663829">
    <property type="component" value="Unassembled WGS sequence"/>
</dbReference>
<keyword evidence="3" id="KW-1185">Reference proteome</keyword>
<reference evidence="1" key="1">
    <citation type="submission" date="2021-02" db="EMBL/GenBank/DDBJ databases">
        <authorList>
            <person name="Nowell W R."/>
        </authorList>
    </citation>
    <scope>NUCLEOTIDE SEQUENCE</scope>
</reference>
<evidence type="ECO:0000313" key="1">
    <source>
        <dbReference type="EMBL" id="CAF1436673.1"/>
    </source>
</evidence>
<comment type="caution">
    <text evidence="1">The sequence shown here is derived from an EMBL/GenBank/DDBJ whole genome shotgun (WGS) entry which is preliminary data.</text>
</comment>
<evidence type="ECO:0000313" key="2">
    <source>
        <dbReference type="EMBL" id="CAF4314056.1"/>
    </source>
</evidence>
<gene>
    <name evidence="1" type="ORF">GPM918_LOCUS34215</name>
    <name evidence="2" type="ORF">SRO942_LOCUS34913</name>
</gene>
<dbReference type="EMBL" id="CAJNOQ010018802">
    <property type="protein sequence ID" value="CAF1436673.1"/>
    <property type="molecule type" value="Genomic_DNA"/>
</dbReference>
<accession>A0A815NHR0</accession>
<dbReference type="OrthoDB" id="10036367at2759"/>
<protein>
    <submittedName>
        <fullName evidence="1">Uncharacterized protein</fullName>
    </submittedName>
</protein>
<proteinExistence type="predicted"/>
<organism evidence="1 3">
    <name type="scientific">Didymodactylos carnosus</name>
    <dbReference type="NCBI Taxonomy" id="1234261"/>
    <lineage>
        <taxon>Eukaryota</taxon>
        <taxon>Metazoa</taxon>
        <taxon>Spiralia</taxon>
        <taxon>Gnathifera</taxon>
        <taxon>Rotifera</taxon>
        <taxon>Eurotatoria</taxon>
        <taxon>Bdelloidea</taxon>
        <taxon>Philodinida</taxon>
        <taxon>Philodinidae</taxon>
        <taxon>Didymodactylos</taxon>
    </lineage>
</organism>
<evidence type="ECO:0000313" key="3">
    <source>
        <dbReference type="Proteomes" id="UP000663829"/>
    </source>
</evidence>
<dbReference type="EMBL" id="CAJOBC010084243">
    <property type="protein sequence ID" value="CAF4314056.1"/>
    <property type="molecule type" value="Genomic_DNA"/>
</dbReference>
<name>A0A815NHR0_9BILA</name>
<dbReference type="Proteomes" id="UP000681722">
    <property type="component" value="Unassembled WGS sequence"/>
</dbReference>
<sequence>MSRPLLFWENIFISTDELDVINTRFGVYLAGVVDNDMKTIGSKLLCQCYDTVKNVSRTTGSSSFYIERGSINIFGASTAHKASNVMPMEILSVQPNIVHILIVARLLAQYKPIFVFAQHPEEDAVPTSGLLLTVPLDIEEARQHILNPIPTTETMLLLKPNVTVAVKETDHEYDGTILSARNVIRRIIDFEHEKSLQTDANGNSFYTPLQRAFQRKSSNKLARLAGICQTISYAVQLCTECINMVRFGDGLFLKEFIDDEQLRWLNKFHDKIKELTERDISKAPKYGGDQRPLLFIEKPAVHASEILFQYTATTISTLFDATSLNATESTKNDNKFSKNDQILKR</sequence>